<name>A0AAU9WUV5_9CNID</name>
<comment type="caution">
    <text evidence="2">The sequence shown here is derived from an EMBL/GenBank/DDBJ whole genome shotgun (WGS) entry which is preliminary data.</text>
</comment>
<feature type="domain" description="Fibronectin type-III" evidence="1">
    <location>
        <begin position="467"/>
        <end position="567"/>
    </location>
</feature>
<dbReference type="CDD" id="cd00063">
    <property type="entry name" value="FN3"/>
    <property type="match status" value="5"/>
</dbReference>
<evidence type="ECO:0000259" key="1">
    <source>
        <dbReference type="PROSITE" id="PS50853"/>
    </source>
</evidence>
<dbReference type="GO" id="GO:0016020">
    <property type="term" value="C:membrane"/>
    <property type="evidence" value="ECO:0007669"/>
    <property type="project" value="UniProtKB-SubCell"/>
</dbReference>
<sequence length="569" mass="63927">LPGQPSSLSTDYVSSNKIVISWSAPTDVGDGIKGYFVEWQADGISEIQQKVVAERRAATLDKLTPYTRYEIHVRAENDKGDGPWSVLLKMRTNESAPSSAPIINKHETKAEDAHTIRVKWNEIKKEDQNGLILRYEVSYKEDGTEKVLGFKIKKTNTIITDLKPLTSYCIQVRGFTSVGKSPLSPCFHVQTLDKGMPSLNLYDLRSFFVGETKDDDNNRKKNSLITEALVGLNYTQFLKKNFCFCFSKSYLTTQTYSNLVLLFILKGPSHPFNVKVQAVSSVSILVTWDKPAHSNGDIKEYVIFYGTREDVQSNERKVTGNTRERIIDGLNKYTTYYVKVRGSASTPGNASEILNATTFEDSPGPPREFRAQVVIANNVYLTWKEPDSSNGIVRFYDIRILDNITGLQVIKVGSQSADVQSDIQQHSRLIKRLEYYTDYTFTIQAVTIKPGEMANATARTEEGAPSQPRDVTAKLDKGELSATVTWKDPKNHNGIIIIYTVYLEGKRAHNNSFHHNHEIVLNQSSRSTEIRIEKLKPGTKYGVYVKAKTAKGYGTASDPVMLDTPSKRM</sequence>
<dbReference type="InterPro" id="IPR050713">
    <property type="entry name" value="RTP_Phos/Ushers"/>
</dbReference>
<dbReference type="SMART" id="SM00060">
    <property type="entry name" value="FN3"/>
    <property type="match status" value="5"/>
</dbReference>
<dbReference type="InterPro" id="IPR036116">
    <property type="entry name" value="FN3_sf"/>
</dbReference>
<evidence type="ECO:0000313" key="2">
    <source>
        <dbReference type="EMBL" id="CAH3126245.1"/>
    </source>
</evidence>
<dbReference type="InterPro" id="IPR013783">
    <property type="entry name" value="Ig-like_fold"/>
</dbReference>
<organism evidence="2 3">
    <name type="scientific">Pocillopora meandrina</name>
    <dbReference type="NCBI Taxonomy" id="46732"/>
    <lineage>
        <taxon>Eukaryota</taxon>
        <taxon>Metazoa</taxon>
        <taxon>Cnidaria</taxon>
        <taxon>Anthozoa</taxon>
        <taxon>Hexacorallia</taxon>
        <taxon>Scleractinia</taxon>
        <taxon>Astrocoeniina</taxon>
        <taxon>Pocilloporidae</taxon>
        <taxon>Pocillopora</taxon>
    </lineage>
</organism>
<gene>
    <name evidence="2" type="ORF">PMEA_00012001</name>
</gene>
<dbReference type="PANTHER" id="PTHR46957:SF3">
    <property type="entry name" value="CYTOKINE RECEPTOR"/>
    <property type="match status" value="1"/>
</dbReference>
<dbReference type="SUPFAM" id="SSF49265">
    <property type="entry name" value="Fibronectin type III"/>
    <property type="match status" value="3"/>
</dbReference>
<feature type="non-terminal residue" evidence="2">
    <location>
        <position position="1"/>
    </location>
</feature>
<evidence type="ECO:0000313" key="3">
    <source>
        <dbReference type="Proteomes" id="UP001159428"/>
    </source>
</evidence>
<reference evidence="2 3" key="1">
    <citation type="submission" date="2022-05" db="EMBL/GenBank/DDBJ databases">
        <authorList>
            <consortium name="Genoscope - CEA"/>
            <person name="William W."/>
        </authorList>
    </citation>
    <scope>NUCLEOTIDE SEQUENCE [LARGE SCALE GENOMIC DNA]</scope>
</reference>
<dbReference type="Pfam" id="PF00041">
    <property type="entry name" value="fn3"/>
    <property type="match status" value="5"/>
</dbReference>
<dbReference type="Gene3D" id="2.60.40.10">
    <property type="entry name" value="Immunoglobulins"/>
    <property type="match status" value="5"/>
</dbReference>
<dbReference type="AlphaFoldDB" id="A0AAU9WUV5"/>
<dbReference type="PROSITE" id="PS50853">
    <property type="entry name" value="FN3"/>
    <property type="match status" value="5"/>
</dbReference>
<proteinExistence type="predicted"/>
<dbReference type="PRINTS" id="PR00014">
    <property type="entry name" value="FNTYPEIII"/>
</dbReference>
<dbReference type="InterPro" id="IPR003961">
    <property type="entry name" value="FN3_dom"/>
</dbReference>
<dbReference type="EMBL" id="CALNXJ010000021">
    <property type="protein sequence ID" value="CAH3126245.1"/>
    <property type="molecule type" value="Genomic_DNA"/>
</dbReference>
<dbReference type="PANTHER" id="PTHR46957">
    <property type="entry name" value="CYTOKINE RECEPTOR"/>
    <property type="match status" value="1"/>
</dbReference>
<dbReference type="Proteomes" id="UP001159428">
    <property type="component" value="Unassembled WGS sequence"/>
</dbReference>
<feature type="domain" description="Fibronectin type-III" evidence="1">
    <location>
        <begin position="101"/>
        <end position="194"/>
    </location>
</feature>
<feature type="domain" description="Fibronectin type-III" evidence="1">
    <location>
        <begin position="4"/>
        <end position="95"/>
    </location>
</feature>
<accession>A0AAU9WUV5</accession>
<feature type="domain" description="Fibronectin type-III" evidence="1">
    <location>
        <begin position="270"/>
        <end position="361"/>
    </location>
</feature>
<keyword evidence="3" id="KW-1185">Reference proteome</keyword>
<feature type="domain" description="Fibronectin type-III" evidence="1">
    <location>
        <begin position="365"/>
        <end position="463"/>
    </location>
</feature>
<protein>
    <recommendedName>
        <fullName evidence="1">Fibronectin type-III domain-containing protein</fullName>
    </recommendedName>
</protein>